<keyword evidence="2" id="KW-0472">Membrane</keyword>
<keyword evidence="3" id="KW-0732">Signal</keyword>
<protein>
    <recommendedName>
        <fullName evidence="4">YncI copper-binding domain-containing protein</fullName>
    </recommendedName>
</protein>
<dbReference type="InterPro" id="IPR038507">
    <property type="entry name" value="YcnI-like_sf"/>
</dbReference>
<evidence type="ECO:0000313" key="6">
    <source>
        <dbReference type="Proteomes" id="UP000076021"/>
    </source>
</evidence>
<dbReference type="AlphaFoldDB" id="A0A143H8I8"/>
<evidence type="ECO:0000256" key="3">
    <source>
        <dbReference type="SAM" id="SignalP"/>
    </source>
</evidence>
<feature type="signal peptide" evidence="3">
    <location>
        <begin position="1"/>
        <end position="26"/>
    </location>
</feature>
<keyword evidence="2" id="KW-1133">Transmembrane helix</keyword>
<evidence type="ECO:0000259" key="4">
    <source>
        <dbReference type="Pfam" id="PF07987"/>
    </source>
</evidence>
<evidence type="ECO:0000313" key="5">
    <source>
        <dbReference type="EMBL" id="AMW98053.1"/>
    </source>
</evidence>
<evidence type="ECO:0000256" key="2">
    <source>
        <dbReference type="SAM" id="Phobius"/>
    </source>
</evidence>
<evidence type="ECO:0000256" key="1">
    <source>
        <dbReference type="SAM" id="MobiDB-lite"/>
    </source>
</evidence>
<organism evidence="5 6">
    <name type="scientific">Rummeliibacillus stabekisii</name>
    <dbReference type="NCBI Taxonomy" id="241244"/>
    <lineage>
        <taxon>Bacteria</taxon>
        <taxon>Bacillati</taxon>
        <taxon>Bacillota</taxon>
        <taxon>Bacilli</taxon>
        <taxon>Bacillales</taxon>
        <taxon>Caryophanaceae</taxon>
        <taxon>Rummeliibacillus</taxon>
    </lineage>
</organism>
<dbReference type="STRING" id="241244.ATY39_00655"/>
<dbReference type="OrthoDB" id="69896at2"/>
<gene>
    <name evidence="5" type="ORF">ATY39_00655</name>
</gene>
<dbReference type="EMBL" id="CP014806">
    <property type="protein sequence ID" value="AMW98053.1"/>
    <property type="molecule type" value="Genomic_DNA"/>
</dbReference>
<feature type="chain" id="PRO_5043556777" description="YncI copper-binding domain-containing protein" evidence="3">
    <location>
        <begin position="27"/>
        <end position="210"/>
    </location>
</feature>
<dbReference type="Proteomes" id="UP000076021">
    <property type="component" value="Chromosome"/>
</dbReference>
<dbReference type="InterPro" id="IPR012533">
    <property type="entry name" value="YcnI-copper_dom"/>
</dbReference>
<dbReference type="Gene3D" id="2.60.40.2230">
    <property type="entry name" value="Uncharacterised protein YcnI-like PF07987, DUF1775"/>
    <property type="match status" value="1"/>
</dbReference>
<dbReference type="Pfam" id="PF07987">
    <property type="entry name" value="DUF1775"/>
    <property type="match status" value="1"/>
</dbReference>
<dbReference type="CDD" id="cd08545">
    <property type="entry name" value="YcnI_like"/>
    <property type="match status" value="1"/>
</dbReference>
<keyword evidence="2" id="KW-0812">Transmembrane</keyword>
<reference evidence="5 6" key="1">
    <citation type="journal article" date="2016" name="Genome Announc.">
        <title>Whole-Genome Sequence of Rummeliibacillus stabekisii Strain PP9 Isolated from Antarctic Soil.</title>
        <authorList>
            <person name="da Mota F.F."/>
            <person name="Vollu R.E."/>
            <person name="Jurelevicius D."/>
            <person name="Seldin L."/>
        </authorList>
    </citation>
    <scope>NUCLEOTIDE SEQUENCE [LARGE SCALE GENOMIC DNA]</scope>
    <source>
        <strain evidence="5 6">PP9</strain>
    </source>
</reference>
<reference evidence="6" key="2">
    <citation type="submission" date="2016-03" db="EMBL/GenBank/DDBJ databases">
        <authorList>
            <person name="Ploux O."/>
        </authorList>
    </citation>
    <scope>NUCLEOTIDE SEQUENCE [LARGE SCALE GENOMIC DNA]</scope>
    <source>
        <strain evidence="6">PP9</strain>
    </source>
</reference>
<feature type="domain" description="YncI copper-binding" evidence="4">
    <location>
        <begin position="27"/>
        <end position="146"/>
    </location>
</feature>
<dbReference type="RefSeq" id="WP_066784326.1">
    <property type="nucleotide sequence ID" value="NZ_BJVD01000001.1"/>
</dbReference>
<proteinExistence type="predicted"/>
<dbReference type="KEGG" id="rst:ATY39_00655"/>
<name>A0A143H8I8_9BACL</name>
<keyword evidence="6" id="KW-1185">Reference proteome</keyword>
<feature type="transmembrane region" description="Helical" evidence="2">
    <location>
        <begin position="188"/>
        <end position="206"/>
    </location>
</feature>
<sequence length="210" mass="22825">MKTKKKWLTPILATSILMGFTYTADAHVSVQPKESTTNAYEKYTMRVPVEKDINTTKVELKVPKGVSLVSVMPIPDWGYELKKDKDGQVSSVIWTAKKAGIKANEFMEFAFIGANPSKPGEVSWNALQTYKDGSVVKWTGAPDSDEPASVTTINKGDAEAGHNKANAQSEAKTTEAKAETSTNDSSNWLPITLSAVALLLALISLFRKKG</sequence>
<feature type="region of interest" description="Disordered" evidence="1">
    <location>
        <begin position="140"/>
        <end position="184"/>
    </location>
</feature>
<accession>A0A143H8I8</accession>